<dbReference type="OrthoDB" id="462848at2"/>
<evidence type="ECO:0000256" key="4">
    <source>
        <dbReference type="ARBA" id="ARBA00019076"/>
    </source>
</evidence>
<dbReference type="EMBL" id="CP017757">
    <property type="protein sequence ID" value="AQV94416.1"/>
    <property type="molecule type" value="Genomic_DNA"/>
</dbReference>
<comment type="pathway">
    <text evidence="3">One-carbon metabolism; methylamine degradation.</text>
</comment>
<evidence type="ECO:0000256" key="6">
    <source>
        <dbReference type="ARBA" id="ARBA00022989"/>
    </source>
</evidence>
<dbReference type="Proteomes" id="UP000189627">
    <property type="component" value="Chromosome 1"/>
</dbReference>
<sequence length="211" mass="23104">MQSAMVVSQIMLWGVVVVLGLVCLALVRQIGVLYERIMPVGALVVDKGPAVGATAPAFELRDLRARTVKVGGMADDARNTFLFFVSPTCPVCKKLLALLPSLQGKEGRHYRFVLASDGPQDEHEAFYRKAGLEAFPYVLSQELGMAYHIGRLPYAVVIDSEGKVRSKGLVNNREHLESLLEANELGMASIQEYVAHQHQHDADALPQAAQH</sequence>
<dbReference type="RefSeq" id="WP_078196649.1">
    <property type="nucleotide sequence ID" value="NZ_CP017757.2"/>
</dbReference>
<evidence type="ECO:0000256" key="5">
    <source>
        <dbReference type="ARBA" id="ARBA00022692"/>
    </source>
</evidence>
<dbReference type="Gene3D" id="3.40.30.10">
    <property type="entry name" value="Glutaredoxin"/>
    <property type="match status" value="1"/>
</dbReference>
<accession>A0A1U9UNQ2</accession>
<evidence type="ECO:0000256" key="8">
    <source>
        <dbReference type="SAM" id="Phobius"/>
    </source>
</evidence>
<dbReference type="UniPathway" id="UPA00895"/>
<feature type="transmembrane region" description="Helical" evidence="8">
    <location>
        <begin position="6"/>
        <end position="27"/>
    </location>
</feature>
<dbReference type="Pfam" id="PF00578">
    <property type="entry name" value="AhpC-TSA"/>
    <property type="match status" value="1"/>
</dbReference>
<dbReference type="SUPFAM" id="SSF52833">
    <property type="entry name" value="Thioredoxin-like"/>
    <property type="match status" value="1"/>
</dbReference>
<protein>
    <recommendedName>
        <fullName evidence="4">Methylamine utilization protein MauD</fullName>
    </recommendedName>
</protein>
<proteinExistence type="predicted"/>
<dbReference type="PROSITE" id="PS51352">
    <property type="entry name" value="THIOREDOXIN_2"/>
    <property type="match status" value="1"/>
</dbReference>
<evidence type="ECO:0000313" key="11">
    <source>
        <dbReference type="Proteomes" id="UP000189627"/>
    </source>
</evidence>
<evidence type="ECO:0000256" key="2">
    <source>
        <dbReference type="ARBA" id="ARBA00004167"/>
    </source>
</evidence>
<evidence type="ECO:0000256" key="7">
    <source>
        <dbReference type="ARBA" id="ARBA00023136"/>
    </source>
</evidence>
<dbReference type="KEGG" id="cuh:BJN34_11010"/>
<organism evidence="10 11">
    <name type="scientific">Cupriavidus necator</name>
    <name type="common">Alcaligenes eutrophus</name>
    <name type="synonym">Ralstonia eutropha</name>
    <dbReference type="NCBI Taxonomy" id="106590"/>
    <lineage>
        <taxon>Bacteria</taxon>
        <taxon>Pseudomonadati</taxon>
        <taxon>Pseudomonadota</taxon>
        <taxon>Betaproteobacteria</taxon>
        <taxon>Burkholderiales</taxon>
        <taxon>Burkholderiaceae</taxon>
        <taxon>Cupriavidus</taxon>
    </lineage>
</organism>
<dbReference type="NCBIfam" id="TIGR02661">
    <property type="entry name" value="MauD"/>
    <property type="match status" value="1"/>
</dbReference>
<dbReference type="InterPro" id="IPR013478">
    <property type="entry name" value="MeN_DH_accessory"/>
</dbReference>
<evidence type="ECO:0000256" key="3">
    <source>
        <dbReference type="ARBA" id="ARBA00004856"/>
    </source>
</evidence>
<dbReference type="GO" id="GO:0016491">
    <property type="term" value="F:oxidoreductase activity"/>
    <property type="evidence" value="ECO:0007669"/>
    <property type="project" value="InterPro"/>
</dbReference>
<dbReference type="GO" id="GO:0030416">
    <property type="term" value="P:methylamine metabolic process"/>
    <property type="evidence" value="ECO:0007669"/>
    <property type="project" value="InterPro"/>
</dbReference>
<dbReference type="GO" id="GO:0016209">
    <property type="term" value="F:antioxidant activity"/>
    <property type="evidence" value="ECO:0007669"/>
    <property type="project" value="InterPro"/>
</dbReference>
<evidence type="ECO:0000313" key="10">
    <source>
        <dbReference type="EMBL" id="AQV94416.1"/>
    </source>
</evidence>
<feature type="domain" description="Thioredoxin" evidence="9">
    <location>
        <begin position="49"/>
        <end position="185"/>
    </location>
</feature>
<dbReference type="GO" id="GO:0016020">
    <property type="term" value="C:membrane"/>
    <property type="evidence" value="ECO:0007669"/>
    <property type="project" value="UniProtKB-SubCell"/>
</dbReference>
<gene>
    <name evidence="10" type="ORF">BJN34_11010</name>
</gene>
<dbReference type="AlphaFoldDB" id="A0A1U9UNQ2"/>
<dbReference type="InterPro" id="IPR000866">
    <property type="entry name" value="AhpC/TSA"/>
</dbReference>
<evidence type="ECO:0000256" key="1">
    <source>
        <dbReference type="ARBA" id="ARBA00003475"/>
    </source>
</evidence>
<comment type="subcellular location">
    <subcellularLocation>
        <location evidence="2">Membrane</location>
        <topology evidence="2">Single-pass membrane protein</topology>
    </subcellularLocation>
</comment>
<name>A0A1U9UNQ2_CUPNE</name>
<reference evidence="11" key="1">
    <citation type="submission" date="2017-02" db="EMBL/GenBank/DDBJ databases">
        <title>Complete genome sequence of Cupriavidus necator strain NH9, a 3-chlorobenzoate degrader.</title>
        <authorList>
            <person name="Moriuchi R."/>
            <person name="Dohra H."/>
            <person name="Ogawa N."/>
        </authorList>
    </citation>
    <scope>NUCLEOTIDE SEQUENCE [LARGE SCALE GENOMIC DNA]</scope>
    <source>
        <strain evidence="11">NH9</strain>
    </source>
</reference>
<evidence type="ECO:0000259" key="9">
    <source>
        <dbReference type="PROSITE" id="PS51352"/>
    </source>
</evidence>
<dbReference type="InterPro" id="IPR013766">
    <property type="entry name" value="Thioredoxin_domain"/>
</dbReference>
<keyword evidence="6 8" id="KW-1133">Transmembrane helix</keyword>
<dbReference type="InterPro" id="IPR036249">
    <property type="entry name" value="Thioredoxin-like_sf"/>
</dbReference>
<keyword evidence="5 8" id="KW-0812">Transmembrane</keyword>
<comment type="function">
    <text evidence="1">May be specifically involved in the processing, transport, and/or maturation of the MADH beta-subunit.</text>
</comment>
<keyword evidence="7 8" id="KW-0472">Membrane</keyword>